<dbReference type="Gene3D" id="1.20.1250.20">
    <property type="entry name" value="MFS general substrate transporter like domains"/>
    <property type="match status" value="1"/>
</dbReference>
<dbReference type="CDD" id="cd06173">
    <property type="entry name" value="MFS_MefA_like"/>
    <property type="match status" value="1"/>
</dbReference>
<feature type="transmembrane region" description="Helical" evidence="7">
    <location>
        <begin position="42"/>
        <end position="61"/>
    </location>
</feature>
<keyword evidence="6 7" id="KW-0472">Membrane</keyword>
<sequence>MSIKASSSCNSIKKVKRLNNNKVSKKKHKDPYSSLRIKEFRWFLAMRLAVVLAWSMQFIIVEWEVYRITQDPWSLGLIGLMEVIPAIALALFAGHIVDKNEKRKMMIRCYIALFVLSFVLTNLLNPFYPSFFTAKEVLYSIYILVFLGGVARAFIFPSVFSLLGLIVPHSEKSNAAAWSSSTWQISATIGPALAGFLISWMGVFEAMCVVLGCVLVGLFALFQITPKPILNTQKVESVYESLKEGLFFVFNNKTILNAISLDMFAVLFGGAVALLPIFATDILKVGSEGFGILRAAPAIGGLITMLVATHLDLNHQAGKKLLWAVFGFGICIIMFGLSTNFWVSVLALFLSGITDGISVVIRSTILQLYTPDTMRGRVSSVNSIFVGSSNELGAFESGFTSKLMGTVNAVLFGGIMTLIVVGSMTIASPKFRNLTIDK</sequence>
<evidence type="ECO:0000313" key="10">
    <source>
        <dbReference type="Proteomes" id="UP000005638"/>
    </source>
</evidence>
<feature type="transmembrane region" description="Helical" evidence="7">
    <location>
        <begin position="73"/>
        <end position="97"/>
    </location>
</feature>
<dbReference type="Proteomes" id="UP000005638">
    <property type="component" value="Chromosome"/>
</dbReference>
<dbReference type="KEGG" id="fco:FCOL_00975"/>
<dbReference type="STRING" id="1041826.FCOL_00975"/>
<dbReference type="EMBL" id="CP003222">
    <property type="protein sequence ID" value="AEW85044.1"/>
    <property type="molecule type" value="Genomic_DNA"/>
</dbReference>
<dbReference type="PROSITE" id="PS50850">
    <property type="entry name" value="MFS"/>
    <property type="match status" value="1"/>
</dbReference>
<evidence type="ECO:0000256" key="1">
    <source>
        <dbReference type="ARBA" id="ARBA00004651"/>
    </source>
</evidence>
<dbReference type="InterPro" id="IPR010290">
    <property type="entry name" value="TM_effector"/>
</dbReference>
<dbReference type="InterPro" id="IPR036259">
    <property type="entry name" value="MFS_trans_sf"/>
</dbReference>
<evidence type="ECO:0000259" key="8">
    <source>
        <dbReference type="PROSITE" id="PS50850"/>
    </source>
</evidence>
<reference evidence="9 10" key="1">
    <citation type="journal article" date="2012" name="J. Bacteriol.">
        <title>Genome Sequence of the Fish Pathogen Flavobacterium columnare ATCC 49512.</title>
        <authorList>
            <person name="Tekedar H.C."/>
            <person name="Karsi A."/>
            <person name="Gillaspy A.F."/>
            <person name="Dyer D.W."/>
            <person name="Benton N.R."/>
            <person name="Zaitshik J."/>
            <person name="Vamenta S."/>
            <person name="Banes M.M."/>
            <person name="Gulsoy N."/>
            <person name="Aboko-Cole M."/>
            <person name="Waldbieser G.C."/>
            <person name="Lawrence M.L."/>
        </authorList>
    </citation>
    <scope>NUCLEOTIDE SEQUENCE [LARGE SCALE GENOMIC DNA]</scope>
    <source>
        <strain evidence="10">ATCC 49512 / CIP 103533 / TG 44/87</strain>
    </source>
</reference>
<dbReference type="AlphaFoldDB" id="G8X8A7"/>
<feature type="transmembrane region" description="Helical" evidence="7">
    <location>
        <begin position="255"/>
        <end position="279"/>
    </location>
</feature>
<dbReference type="Pfam" id="PF05977">
    <property type="entry name" value="MFS_3"/>
    <property type="match status" value="1"/>
</dbReference>
<comment type="subcellular location">
    <subcellularLocation>
        <location evidence="1">Cell membrane</location>
        <topology evidence="1">Multi-pass membrane protein</topology>
    </subcellularLocation>
</comment>
<feature type="transmembrane region" description="Helical" evidence="7">
    <location>
        <begin position="109"/>
        <end position="128"/>
    </location>
</feature>
<evidence type="ECO:0000313" key="9">
    <source>
        <dbReference type="EMBL" id="AEW85044.1"/>
    </source>
</evidence>
<organism evidence="9 10">
    <name type="scientific">Flavobacterium columnare (strain ATCC 49512 / CIP 103533 / TG 44/87)</name>
    <dbReference type="NCBI Taxonomy" id="1041826"/>
    <lineage>
        <taxon>Bacteria</taxon>
        <taxon>Pseudomonadati</taxon>
        <taxon>Bacteroidota</taxon>
        <taxon>Flavobacteriia</taxon>
        <taxon>Flavobacteriales</taxon>
        <taxon>Flavobacteriaceae</taxon>
        <taxon>Flavobacterium</taxon>
    </lineage>
</organism>
<feature type="transmembrane region" description="Helical" evidence="7">
    <location>
        <begin position="175"/>
        <end position="198"/>
    </location>
</feature>
<feature type="domain" description="Major facilitator superfamily (MFS) profile" evidence="8">
    <location>
        <begin position="246"/>
        <end position="438"/>
    </location>
</feature>
<accession>G8X8A7</accession>
<dbReference type="InterPro" id="IPR020846">
    <property type="entry name" value="MFS_dom"/>
</dbReference>
<dbReference type="GO" id="GO:0005886">
    <property type="term" value="C:plasma membrane"/>
    <property type="evidence" value="ECO:0007669"/>
    <property type="project" value="UniProtKB-SubCell"/>
</dbReference>
<evidence type="ECO:0000256" key="3">
    <source>
        <dbReference type="ARBA" id="ARBA00022475"/>
    </source>
</evidence>
<dbReference type="HOGENOM" id="CLU_034180_11_0_10"/>
<dbReference type="GO" id="GO:0022857">
    <property type="term" value="F:transmembrane transporter activity"/>
    <property type="evidence" value="ECO:0007669"/>
    <property type="project" value="InterPro"/>
</dbReference>
<dbReference type="PANTHER" id="PTHR23513">
    <property type="entry name" value="INTEGRAL MEMBRANE EFFLUX PROTEIN-RELATED"/>
    <property type="match status" value="1"/>
</dbReference>
<keyword evidence="4 7" id="KW-0812">Transmembrane</keyword>
<feature type="transmembrane region" description="Helical" evidence="7">
    <location>
        <begin position="204"/>
        <end position="224"/>
    </location>
</feature>
<keyword evidence="10" id="KW-1185">Reference proteome</keyword>
<evidence type="ECO:0000256" key="5">
    <source>
        <dbReference type="ARBA" id="ARBA00022989"/>
    </source>
</evidence>
<evidence type="ECO:0000256" key="7">
    <source>
        <dbReference type="SAM" id="Phobius"/>
    </source>
</evidence>
<feature type="transmembrane region" description="Helical" evidence="7">
    <location>
        <begin position="291"/>
        <end position="309"/>
    </location>
</feature>
<evidence type="ECO:0000256" key="2">
    <source>
        <dbReference type="ARBA" id="ARBA00022448"/>
    </source>
</evidence>
<feature type="transmembrane region" description="Helical" evidence="7">
    <location>
        <begin position="321"/>
        <end position="343"/>
    </location>
</feature>
<name>G8X8A7_FLACA</name>
<keyword evidence="2" id="KW-0813">Transport</keyword>
<gene>
    <name evidence="9" type="ordered locus">FCOL_00975</name>
</gene>
<evidence type="ECO:0000256" key="6">
    <source>
        <dbReference type="ARBA" id="ARBA00023136"/>
    </source>
</evidence>
<evidence type="ECO:0000256" key="4">
    <source>
        <dbReference type="ARBA" id="ARBA00022692"/>
    </source>
</evidence>
<dbReference type="SUPFAM" id="SSF103473">
    <property type="entry name" value="MFS general substrate transporter"/>
    <property type="match status" value="1"/>
</dbReference>
<protein>
    <submittedName>
        <fullName evidence="9">Major facilitator superfamily transporter</fullName>
    </submittedName>
</protein>
<dbReference type="PANTHER" id="PTHR23513:SF9">
    <property type="entry name" value="ENTEROBACTIN EXPORTER ENTS"/>
    <property type="match status" value="1"/>
</dbReference>
<keyword evidence="5 7" id="KW-1133">Transmembrane helix</keyword>
<dbReference type="eggNOG" id="COG2814">
    <property type="taxonomic scope" value="Bacteria"/>
</dbReference>
<keyword evidence="3" id="KW-1003">Cell membrane</keyword>
<feature type="transmembrane region" description="Helical" evidence="7">
    <location>
        <begin position="409"/>
        <end position="428"/>
    </location>
</feature>
<feature type="transmembrane region" description="Helical" evidence="7">
    <location>
        <begin position="140"/>
        <end position="163"/>
    </location>
</feature>
<proteinExistence type="predicted"/>